<sequence length="112" mass="12538">MLSNSSAMLRMVWKENPRELFSEVLDCSLSEFSVLGFELGYSMENPNSLVIWEAQFGDFANMAHVIFDNFLASSESKCLRQTGLVVLLPQGNDGQGPEHSSARLESFLQVFL</sequence>
<evidence type="ECO:0000313" key="6">
    <source>
        <dbReference type="EMBL" id="CAL0313881.1"/>
    </source>
</evidence>
<dbReference type="GO" id="GO:0005739">
    <property type="term" value="C:mitochondrion"/>
    <property type="evidence" value="ECO:0007669"/>
    <property type="project" value="TreeGrafter"/>
</dbReference>
<dbReference type="Pfam" id="PF02779">
    <property type="entry name" value="Transket_pyr"/>
    <property type="match status" value="1"/>
</dbReference>
<name>A0AAV1WWS3_LUPLU</name>
<organism evidence="6 7">
    <name type="scientific">Lupinus luteus</name>
    <name type="common">European yellow lupine</name>
    <dbReference type="NCBI Taxonomy" id="3873"/>
    <lineage>
        <taxon>Eukaryota</taxon>
        <taxon>Viridiplantae</taxon>
        <taxon>Streptophyta</taxon>
        <taxon>Embryophyta</taxon>
        <taxon>Tracheophyta</taxon>
        <taxon>Spermatophyta</taxon>
        <taxon>Magnoliopsida</taxon>
        <taxon>eudicotyledons</taxon>
        <taxon>Gunneridae</taxon>
        <taxon>Pentapetalae</taxon>
        <taxon>rosids</taxon>
        <taxon>fabids</taxon>
        <taxon>Fabales</taxon>
        <taxon>Fabaceae</taxon>
        <taxon>Papilionoideae</taxon>
        <taxon>50 kb inversion clade</taxon>
        <taxon>genistoids sensu lato</taxon>
        <taxon>core genistoids</taxon>
        <taxon>Genisteae</taxon>
        <taxon>Lupinus</taxon>
    </lineage>
</organism>
<dbReference type="InterPro" id="IPR011603">
    <property type="entry name" value="2oxoglutarate_DH_E1"/>
</dbReference>
<gene>
    <name evidence="6" type="ORF">LLUT_LOCUS14941</name>
</gene>
<reference evidence="6 7" key="1">
    <citation type="submission" date="2024-03" db="EMBL/GenBank/DDBJ databases">
        <authorList>
            <person name="Martinez-Hernandez J."/>
        </authorList>
    </citation>
    <scope>NUCLEOTIDE SEQUENCE [LARGE SCALE GENOMIC DNA]</scope>
</reference>
<dbReference type="PANTHER" id="PTHR23152">
    <property type="entry name" value="2-OXOGLUTARATE DEHYDROGENASE"/>
    <property type="match status" value="1"/>
</dbReference>
<evidence type="ECO:0000256" key="4">
    <source>
        <dbReference type="ARBA" id="ARBA00023052"/>
    </source>
</evidence>
<evidence type="ECO:0000256" key="1">
    <source>
        <dbReference type="ARBA" id="ARBA00001964"/>
    </source>
</evidence>
<dbReference type="GO" id="GO:0045252">
    <property type="term" value="C:oxoglutarate dehydrogenase complex"/>
    <property type="evidence" value="ECO:0007669"/>
    <property type="project" value="TreeGrafter"/>
</dbReference>
<evidence type="ECO:0000256" key="2">
    <source>
        <dbReference type="ARBA" id="ARBA00006936"/>
    </source>
</evidence>
<dbReference type="PANTHER" id="PTHR23152:SF4">
    <property type="entry name" value="2-OXOADIPATE DEHYDROGENASE COMPLEX COMPONENT E1"/>
    <property type="match status" value="1"/>
</dbReference>
<dbReference type="SUPFAM" id="SSF52518">
    <property type="entry name" value="Thiamin diphosphate-binding fold (THDP-binding)"/>
    <property type="match status" value="1"/>
</dbReference>
<dbReference type="AlphaFoldDB" id="A0AAV1WWS3"/>
<evidence type="ECO:0000259" key="5">
    <source>
        <dbReference type="Pfam" id="PF02779"/>
    </source>
</evidence>
<comment type="cofactor">
    <cofactor evidence="1">
        <name>thiamine diphosphate</name>
        <dbReference type="ChEBI" id="CHEBI:58937"/>
    </cofactor>
</comment>
<dbReference type="InterPro" id="IPR029061">
    <property type="entry name" value="THDP-binding"/>
</dbReference>
<keyword evidence="4" id="KW-0786">Thiamine pyrophosphate</keyword>
<keyword evidence="3" id="KW-0560">Oxidoreductase</keyword>
<dbReference type="GO" id="GO:0030976">
    <property type="term" value="F:thiamine pyrophosphate binding"/>
    <property type="evidence" value="ECO:0007669"/>
    <property type="project" value="InterPro"/>
</dbReference>
<dbReference type="EMBL" id="CAXHTB010000010">
    <property type="protein sequence ID" value="CAL0313881.1"/>
    <property type="molecule type" value="Genomic_DNA"/>
</dbReference>
<evidence type="ECO:0000256" key="3">
    <source>
        <dbReference type="ARBA" id="ARBA00023002"/>
    </source>
</evidence>
<dbReference type="GO" id="GO:0004591">
    <property type="term" value="F:oxoglutarate dehydrogenase (succinyl-transferring) activity"/>
    <property type="evidence" value="ECO:0007669"/>
    <property type="project" value="TreeGrafter"/>
</dbReference>
<keyword evidence="7" id="KW-1185">Reference proteome</keyword>
<dbReference type="Proteomes" id="UP001497480">
    <property type="component" value="Unassembled WGS sequence"/>
</dbReference>
<evidence type="ECO:0000313" key="7">
    <source>
        <dbReference type="Proteomes" id="UP001497480"/>
    </source>
</evidence>
<accession>A0AAV1WWS3</accession>
<protein>
    <recommendedName>
        <fullName evidence="5">Transketolase-like pyrimidine-binding domain-containing protein</fullName>
    </recommendedName>
</protein>
<dbReference type="GO" id="GO:0006099">
    <property type="term" value="P:tricarboxylic acid cycle"/>
    <property type="evidence" value="ECO:0007669"/>
    <property type="project" value="TreeGrafter"/>
</dbReference>
<comment type="similarity">
    <text evidence="2">Belongs to the alpha-ketoglutarate dehydrogenase family.</text>
</comment>
<dbReference type="Gene3D" id="3.40.50.12470">
    <property type="match status" value="1"/>
</dbReference>
<feature type="domain" description="Transketolase-like pyrimidine-binding" evidence="5">
    <location>
        <begin position="22"/>
        <end position="110"/>
    </location>
</feature>
<comment type="caution">
    <text evidence="6">The sequence shown here is derived from an EMBL/GenBank/DDBJ whole genome shotgun (WGS) entry which is preliminary data.</text>
</comment>
<dbReference type="InterPro" id="IPR005475">
    <property type="entry name" value="Transketolase-like_Pyr-bd"/>
</dbReference>
<proteinExistence type="inferred from homology"/>